<evidence type="ECO:0000313" key="9">
    <source>
        <dbReference type="Proteomes" id="UP000886757"/>
    </source>
</evidence>
<evidence type="ECO:0000256" key="4">
    <source>
        <dbReference type="ARBA" id="ARBA00023015"/>
    </source>
</evidence>
<sequence length="131" mass="15168">MKRSEIRENLFKMVFCGEFHTGEDVDGQRDVYLEQIPELTQEEHTYMLEKFNSIRDRIPEIDQKINEVARGWKTERMGKAELAILRLALYEMLYEDAIPVKVAINEAVELAKRFGGEDSPGFINGVLARFA</sequence>
<reference evidence="8" key="2">
    <citation type="journal article" date="2021" name="PeerJ">
        <title>Extensive microbial diversity within the chicken gut microbiome revealed by metagenomics and culture.</title>
        <authorList>
            <person name="Gilroy R."/>
            <person name="Ravi A."/>
            <person name="Getino M."/>
            <person name="Pursley I."/>
            <person name="Horton D.L."/>
            <person name="Alikhan N.F."/>
            <person name="Baker D."/>
            <person name="Gharbi K."/>
            <person name="Hall N."/>
            <person name="Watson M."/>
            <person name="Adriaenssens E.M."/>
            <person name="Foster-Nyarko E."/>
            <person name="Jarju S."/>
            <person name="Secka A."/>
            <person name="Antonio M."/>
            <person name="Oren A."/>
            <person name="Chaudhuri R.R."/>
            <person name="La Ragione R."/>
            <person name="Hildebrand F."/>
            <person name="Pallen M.J."/>
        </authorList>
    </citation>
    <scope>NUCLEOTIDE SEQUENCE</scope>
    <source>
        <strain evidence="8">ChiSjej4B22-8148</strain>
    </source>
</reference>
<keyword evidence="5 6" id="KW-0804">Transcription</keyword>
<protein>
    <recommendedName>
        <fullName evidence="6">Transcription antitermination protein NusB</fullName>
    </recommendedName>
    <alternativeName>
        <fullName evidence="6">Antitermination factor NusB</fullName>
    </alternativeName>
</protein>
<keyword evidence="4 6" id="KW-0805">Transcription regulation</keyword>
<dbReference type="GO" id="GO:0005829">
    <property type="term" value="C:cytosol"/>
    <property type="evidence" value="ECO:0007669"/>
    <property type="project" value="TreeGrafter"/>
</dbReference>
<feature type="domain" description="NusB/RsmB/TIM44" evidence="7">
    <location>
        <begin position="6"/>
        <end position="131"/>
    </location>
</feature>
<keyword evidence="2 6" id="KW-0889">Transcription antitermination</keyword>
<dbReference type="Proteomes" id="UP000886757">
    <property type="component" value="Unassembled WGS sequence"/>
</dbReference>
<dbReference type="PANTHER" id="PTHR11078">
    <property type="entry name" value="N UTILIZATION SUBSTANCE PROTEIN B-RELATED"/>
    <property type="match status" value="1"/>
</dbReference>
<organism evidence="8 9">
    <name type="scientific">Candidatus Choladousia intestinavium</name>
    <dbReference type="NCBI Taxonomy" id="2840727"/>
    <lineage>
        <taxon>Bacteria</taxon>
        <taxon>Bacillati</taxon>
        <taxon>Bacillota</taxon>
        <taxon>Clostridia</taxon>
        <taxon>Lachnospirales</taxon>
        <taxon>Lachnospiraceae</taxon>
        <taxon>Lachnospiraceae incertae sedis</taxon>
        <taxon>Candidatus Choladousia</taxon>
    </lineage>
</organism>
<comment type="function">
    <text evidence="6">Involved in transcription antitermination. Required for transcription of ribosomal RNA (rRNA) genes. Binds specifically to the boxA antiterminator sequence of the ribosomal RNA (rrn) operons.</text>
</comment>
<dbReference type="GO" id="GO:0006353">
    <property type="term" value="P:DNA-templated transcription termination"/>
    <property type="evidence" value="ECO:0007669"/>
    <property type="project" value="UniProtKB-UniRule"/>
</dbReference>
<dbReference type="Pfam" id="PF01029">
    <property type="entry name" value="NusB"/>
    <property type="match status" value="1"/>
</dbReference>
<evidence type="ECO:0000256" key="6">
    <source>
        <dbReference type="HAMAP-Rule" id="MF_00073"/>
    </source>
</evidence>
<keyword evidence="3 6" id="KW-0694">RNA-binding</keyword>
<dbReference type="GO" id="GO:0031564">
    <property type="term" value="P:transcription antitermination"/>
    <property type="evidence" value="ECO:0007669"/>
    <property type="project" value="UniProtKB-KW"/>
</dbReference>
<dbReference type="PANTHER" id="PTHR11078:SF3">
    <property type="entry name" value="ANTITERMINATION NUSB DOMAIN-CONTAINING PROTEIN"/>
    <property type="match status" value="1"/>
</dbReference>
<name>A0A9D1D854_9FIRM</name>
<dbReference type="InterPro" id="IPR011605">
    <property type="entry name" value="NusB_fam"/>
</dbReference>
<accession>A0A9D1D854</accession>
<dbReference type="HAMAP" id="MF_00073">
    <property type="entry name" value="NusB"/>
    <property type="match status" value="1"/>
</dbReference>
<dbReference type="GO" id="GO:0003723">
    <property type="term" value="F:RNA binding"/>
    <property type="evidence" value="ECO:0007669"/>
    <property type="project" value="UniProtKB-UniRule"/>
</dbReference>
<dbReference type="InterPro" id="IPR006027">
    <property type="entry name" value="NusB_RsmB_TIM44"/>
</dbReference>
<evidence type="ECO:0000256" key="3">
    <source>
        <dbReference type="ARBA" id="ARBA00022884"/>
    </source>
</evidence>
<evidence type="ECO:0000313" key="8">
    <source>
        <dbReference type="EMBL" id="HIR12629.1"/>
    </source>
</evidence>
<evidence type="ECO:0000259" key="7">
    <source>
        <dbReference type="Pfam" id="PF01029"/>
    </source>
</evidence>
<dbReference type="AlphaFoldDB" id="A0A9D1D854"/>
<evidence type="ECO:0000256" key="1">
    <source>
        <dbReference type="ARBA" id="ARBA00005952"/>
    </source>
</evidence>
<evidence type="ECO:0000256" key="5">
    <source>
        <dbReference type="ARBA" id="ARBA00023163"/>
    </source>
</evidence>
<reference evidence="8" key="1">
    <citation type="submission" date="2020-10" db="EMBL/GenBank/DDBJ databases">
        <authorList>
            <person name="Gilroy R."/>
        </authorList>
    </citation>
    <scope>NUCLEOTIDE SEQUENCE</scope>
    <source>
        <strain evidence="8">ChiSjej4B22-8148</strain>
    </source>
</reference>
<comment type="similarity">
    <text evidence="1 6">Belongs to the NusB family.</text>
</comment>
<evidence type="ECO:0000256" key="2">
    <source>
        <dbReference type="ARBA" id="ARBA00022814"/>
    </source>
</evidence>
<dbReference type="SUPFAM" id="SSF48013">
    <property type="entry name" value="NusB-like"/>
    <property type="match status" value="1"/>
</dbReference>
<dbReference type="NCBIfam" id="TIGR01951">
    <property type="entry name" value="nusB"/>
    <property type="match status" value="1"/>
</dbReference>
<dbReference type="InterPro" id="IPR035926">
    <property type="entry name" value="NusB-like_sf"/>
</dbReference>
<dbReference type="Gene3D" id="1.10.940.10">
    <property type="entry name" value="NusB-like"/>
    <property type="match status" value="1"/>
</dbReference>
<comment type="caution">
    <text evidence="8">The sequence shown here is derived from an EMBL/GenBank/DDBJ whole genome shotgun (WGS) entry which is preliminary data.</text>
</comment>
<proteinExistence type="inferred from homology"/>
<dbReference type="EMBL" id="DVGK01000027">
    <property type="protein sequence ID" value="HIR12629.1"/>
    <property type="molecule type" value="Genomic_DNA"/>
</dbReference>
<gene>
    <name evidence="6 8" type="primary">nusB</name>
    <name evidence="8" type="ORF">IAB31_01750</name>
</gene>